<organism evidence="1 2">
    <name type="scientific">Ancylostoma ceylanicum</name>
    <dbReference type="NCBI Taxonomy" id="53326"/>
    <lineage>
        <taxon>Eukaryota</taxon>
        <taxon>Metazoa</taxon>
        <taxon>Ecdysozoa</taxon>
        <taxon>Nematoda</taxon>
        <taxon>Chromadorea</taxon>
        <taxon>Rhabditida</taxon>
        <taxon>Rhabditina</taxon>
        <taxon>Rhabditomorpha</taxon>
        <taxon>Strongyloidea</taxon>
        <taxon>Ancylostomatidae</taxon>
        <taxon>Ancylostomatinae</taxon>
        <taxon>Ancylostoma</taxon>
    </lineage>
</organism>
<dbReference type="Proteomes" id="UP000024635">
    <property type="component" value="Unassembled WGS sequence"/>
</dbReference>
<protein>
    <submittedName>
        <fullName evidence="1">Uncharacterized protein</fullName>
    </submittedName>
</protein>
<evidence type="ECO:0000313" key="1">
    <source>
        <dbReference type="EMBL" id="EYC23539.1"/>
    </source>
</evidence>
<keyword evidence="2" id="KW-1185">Reference proteome</keyword>
<evidence type="ECO:0000313" key="2">
    <source>
        <dbReference type="Proteomes" id="UP000024635"/>
    </source>
</evidence>
<gene>
    <name evidence="1" type="primary">Acey_s0015.g2710</name>
    <name evidence="1" type="ORF">Y032_0015g2710</name>
</gene>
<dbReference type="EMBL" id="JARK01001351">
    <property type="protein sequence ID" value="EYC23539.1"/>
    <property type="molecule type" value="Genomic_DNA"/>
</dbReference>
<comment type="caution">
    <text evidence="1">The sequence shown here is derived from an EMBL/GenBank/DDBJ whole genome shotgun (WGS) entry which is preliminary data.</text>
</comment>
<dbReference type="AlphaFoldDB" id="A0A016V7E4"/>
<reference evidence="2" key="1">
    <citation type="journal article" date="2015" name="Nat. Genet.">
        <title>The genome and transcriptome of the zoonotic hookworm Ancylostoma ceylanicum identify infection-specific gene families.</title>
        <authorList>
            <person name="Schwarz E.M."/>
            <person name="Hu Y."/>
            <person name="Antoshechkin I."/>
            <person name="Miller M.M."/>
            <person name="Sternberg P.W."/>
            <person name="Aroian R.V."/>
        </authorList>
    </citation>
    <scope>NUCLEOTIDE SEQUENCE</scope>
    <source>
        <strain evidence="2">HY135</strain>
    </source>
</reference>
<proteinExistence type="predicted"/>
<accession>A0A016V7E4</accession>
<name>A0A016V7E4_9BILA</name>
<sequence>MHNAIDNAQPKSYHFGQSSDIERPFLVHCKATALATTRNEMDARMPSPMTSCTAQKPCRCGRHLGIDE</sequence>